<dbReference type="Proteomes" id="UP001415857">
    <property type="component" value="Unassembled WGS sequence"/>
</dbReference>
<dbReference type="Gene3D" id="1.10.287.70">
    <property type="match status" value="1"/>
</dbReference>
<evidence type="ECO:0000256" key="1">
    <source>
        <dbReference type="ARBA" id="ARBA00022837"/>
    </source>
</evidence>
<keyword evidence="1" id="KW-0106">Calcium</keyword>
<accession>A0AAP0R4C3</accession>
<proteinExistence type="predicted"/>
<protein>
    <recommendedName>
        <fullName evidence="3">Potassium channel domain-containing protein</fullName>
    </recommendedName>
</protein>
<dbReference type="PROSITE" id="PS00018">
    <property type="entry name" value="EF_HAND_1"/>
    <property type="match status" value="1"/>
</dbReference>
<reference evidence="4 5" key="1">
    <citation type="journal article" date="2024" name="Plant J.">
        <title>Genome sequences and population genomics reveal climatic adaptation and genomic divergence between two closely related sweetgum species.</title>
        <authorList>
            <person name="Xu W.Q."/>
            <person name="Ren C.Q."/>
            <person name="Zhang X.Y."/>
            <person name="Comes H.P."/>
            <person name="Liu X.H."/>
            <person name="Li Y.G."/>
            <person name="Kettle C.J."/>
            <person name="Jalonen R."/>
            <person name="Gaisberger H."/>
            <person name="Ma Y.Z."/>
            <person name="Qiu Y.X."/>
        </authorList>
    </citation>
    <scope>NUCLEOTIDE SEQUENCE [LARGE SCALE GENOMIC DNA]</scope>
    <source>
        <strain evidence="4">Hangzhou</strain>
    </source>
</reference>
<dbReference type="Gene3D" id="1.10.238.10">
    <property type="entry name" value="EF-hand"/>
    <property type="match status" value="1"/>
</dbReference>
<dbReference type="Pfam" id="PF07885">
    <property type="entry name" value="Ion_trans_2"/>
    <property type="match status" value="1"/>
</dbReference>
<dbReference type="SUPFAM" id="SSF81324">
    <property type="entry name" value="Voltage-gated potassium channels"/>
    <property type="match status" value="1"/>
</dbReference>
<keyword evidence="2" id="KW-0812">Transmembrane</keyword>
<dbReference type="AlphaFoldDB" id="A0AAP0R4C3"/>
<gene>
    <name evidence="4" type="ORF">L1049_009813</name>
</gene>
<feature type="transmembrane region" description="Helical" evidence="2">
    <location>
        <begin position="45"/>
        <end position="66"/>
    </location>
</feature>
<feature type="domain" description="Potassium channel" evidence="3">
    <location>
        <begin position="27"/>
        <end position="70"/>
    </location>
</feature>
<sequence>MATVAPLPFSLGASPVGNWPDGNNSVTLDFVGYGDESFSTRLGRIFAVFWVLSSTICLAQFFLYFAELYTESRQRSLVKWVLTRGLTFSDIEAADLDHDKVVSAAEFIIFKLKEMGKISQEDVSVLMERFKTLDADQSGTLTASDMMLPSNLNQRAD</sequence>
<dbReference type="InterPro" id="IPR013099">
    <property type="entry name" value="K_chnl_dom"/>
</dbReference>
<keyword evidence="5" id="KW-1185">Reference proteome</keyword>
<dbReference type="EMBL" id="JBBPBK010000016">
    <property type="protein sequence ID" value="KAK9267388.1"/>
    <property type="molecule type" value="Genomic_DNA"/>
</dbReference>
<name>A0AAP0R4C3_LIQFO</name>
<dbReference type="InterPro" id="IPR018247">
    <property type="entry name" value="EF_Hand_1_Ca_BS"/>
</dbReference>
<evidence type="ECO:0000256" key="2">
    <source>
        <dbReference type="SAM" id="Phobius"/>
    </source>
</evidence>
<evidence type="ECO:0000259" key="3">
    <source>
        <dbReference type="Pfam" id="PF07885"/>
    </source>
</evidence>
<evidence type="ECO:0000313" key="5">
    <source>
        <dbReference type="Proteomes" id="UP001415857"/>
    </source>
</evidence>
<keyword evidence="2" id="KW-1133">Transmembrane helix</keyword>
<evidence type="ECO:0000313" key="4">
    <source>
        <dbReference type="EMBL" id="KAK9267388.1"/>
    </source>
</evidence>
<keyword evidence="2" id="KW-0472">Membrane</keyword>
<organism evidence="4 5">
    <name type="scientific">Liquidambar formosana</name>
    <name type="common">Formosan gum</name>
    <dbReference type="NCBI Taxonomy" id="63359"/>
    <lineage>
        <taxon>Eukaryota</taxon>
        <taxon>Viridiplantae</taxon>
        <taxon>Streptophyta</taxon>
        <taxon>Embryophyta</taxon>
        <taxon>Tracheophyta</taxon>
        <taxon>Spermatophyta</taxon>
        <taxon>Magnoliopsida</taxon>
        <taxon>eudicotyledons</taxon>
        <taxon>Gunneridae</taxon>
        <taxon>Pentapetalae</taxon>
        <taxon>Saxifragales</taxon>
        <taxon>Altingiaceae</taxon>
        <taxon>Liquidambar</taxon>
    </lineage>
</organism>
<dbReference type="SUPFAM" id="SSF47473">
    <property type="entry name" value="EF-hand"/>
    <property type="match status" value="1"/>
</dbReference>
<comment type="caution">
    <text evidence="4">The sequence shown here is derived from an EMBL/GenBank/DDBJ whole genome shotgun (WGS) entry which is preliminary data.</text>
</comment>
<dbReference type="InterPro" id="IPR011992">
    <property type="entry name" value="EF-hand-dom_pair"/>
</dbReference>